<dbReference type="InterPro" id="IPR032752">
    <property type="entry name" value="DC-UbP/UBTD2_N"/>
</dbReference>
<accession>D8LYK4</accession>
<dbReference type="Pfam" id="PF16455">
    <property type="entry name" value="UBD"/>
    <property type="match status" value="1"/>
</dbReference>
<dbReference type="OrthoDB" id="10614227at2759"/>
<gene>
    <name evidence="2" type="ORF">GSBLH_T00006161001</name>
</gene>
<dbReference type="InterPro" id="IPR038169">
    <property type="entry name" value="DC-UbP/UBTD2_N_sf"/>
</dbReference>
<dbReference type="AlphaFoldDB" id="D8LYK4"/>
<dbReference type="InParanoid" id="D8LYK4"/>
<dbReference type="GeneID" id="24922286"/>
<reference evidence="2" key="1">
    <citation type="submission" date="2010-02" db="EMBL/GenBank/DDBJ databases">
        <title>Sequencing and annotation of the Blastocystis hominis genome.</title>
        <authorList>
            <person name="Wincker P."/>
        </authorList>
    </citation>
    <scope>NUCLEOTIDE SEQUENCE</scope>
    <source>
        <strain evidence="2">Singapore isolate B</strain>
    </source>
</reference>
<protein>
    <recommendedName>
        <fullName evidence="1">DC-UbP/UBTD2 N-terminal domain-containing protein</fullName>
    </recommendedName>
</protein>
<dbReference type="Proteomes" id="UP000008312">
    <property type="component" value="Unassembled WGS sequence"/>
</dbReference>
<sequence length="123" mass="13911">MLRSLLEKCEQFISNEADDYTTANQLFSEASLQAPHHDLSECVDREGYVYRIEKFCYSNPSNMMVGKVDEDTTLFVGEEIAQIEEPIQFSLSFNNSDKISAVVSAVRDELLANHNIETVNKAL</sequence>
<evidence type="ECO:0000259" key="1">
    <source>
        <dbReference type="Pfam" id="PF16455"/>
    </source>
</evidence>
<keyword evidence="3" id="KW-1185">Reference proteome</keyword>
<dbReference type="EMBL" id="FN668639">
    <property type="protein sequence ID" value="CBK20659.2"/>
    <property type="molecule type" value="Genomic_DNA"/>
</dbReference>
<feature type="domain" description="DC-UbP/UBTD2 N-terminal" evidence="1">
    <location>
        <begin position="16"/>
        <end position="64"/>
    </location>
</feature>
<dbReference type="Gene3D" id="1.20.225.20">
    <property type="entry name" value="Ub domain-containing protein, DC-UbP/UBTD2, N-terminal domain"/>
    <property type="match status" value="1"/>
</dbReference>
<evidence type="ECO:0000313" key="2">
    <source>
        <dbReference type="EMBL" id="CBK20659.2"/>
    </source>
</evidence>
<evidence type="ECO:0000313" key="3">
    <source>
        <dbReference type="Proteomes" id="UP000008312"/>
    </source>
</evidence>
<proteinExistence type="predicted"/>
<organism evidence="2">
    <name type="scientific">Blastocystis hominis</name>
    <dbReference type="NCBI Taxonomy" id="12968"/>
    <lineage>
        <taxon>Eukaryota</taxon>
        <taxon>Sar</taxon>
        <taxon>Stramenopiles</taxon>
        <taxon>Bigyra</taxon>
        <taxon>Opalozoa</taxon>
        <taxon>Opalinata</taxon>
        <taxon>Blastocystidae</taxon>
        <taxon>Blastocystis</taxon>
    </lineage>
</organism>
<name>D8LYK4_BLAHO</name>
<dbReference type="RefSeq" id="XP_012894707.1">
    <property type="nucleotide sequence ID" value="XM_013039253.1"/>
</dbReference>